<evidence type="ECO:0000313" key="2">
    <source>
        <dbReference type="Proteomes" id="UP001162992"/>
    </source>
</evidence>
<proteinExistence type="predicted"/>
<evidence type="ECO:0000313" key="1">
    <source>
        <dbReference type="EMBL" id="KAJ7518578.1"/>
    </source>
</evidence>
<organism evidence="1 2">
    <name type="scientific">Diphasiastrum complanatum</name>
    <name type="common">Issler's clubmoss</name>
    <name type="synonym">Lycopodium complanatum</name>
    <dbReference type="NCBI Taxonomy" id="34168"/>
    <lineage>
        <taxon>Eukaryota</taxon>
        <taxon>Viridiplantae</taxon>
        <taxon>Streptophyta</taxon>
        <taxon>Embryophyta</taxon>
        <taxon>Tracheophyta</taxon>
        <taxon>Lycopodiopsida</taxon>
        <taxon>Lycopodiales</taxon>
        <taxon>Lycopodiaceae</taxon>
        <taxon>Lycopodioideae</taxon>
        <taxon>Diphasiastrum</taxon>
    </lineage>
</organism>
<comment type="caution">
    <text evidence="1">The sequence shown here is derived from an EMBL/GenBank/DDBJ whole genome shotgun (WGS) entry which is preliminary data.</text>
</comment>
<accession>A0ACC2ALX7</accession>
<gene>
    <name evidence="1" type="ORF">O6H91_21G075300</name>
</gene>
<name>A0ACC2ALX7_DIPCM</name>
<keyword evidence="2" id="KW-1185">Reference proteome</keyword>
<protein>
    <submittedName>
        <fullName evidence="1">Uncharacterized protein</fullName>
    </submittedName>
</protein>
<sequence>MVLSLYQAIEPICAMVRTQCTKSNPLKCLDLPDSDLPKEVKQEQFKTLEGEQSFENQERRVGLKEDPIWSPEALRSPFSAANRTRACIFLDVVTTLIQLDCTVEDLFKFLKQVTRLKKKLTCEINLHKALERAFHRPTGTLPRVPRCLPSETQELIAEVAVLEEEIVSLENQFFTLQQDLYNETVYKSAFQKQQKNPTVSKNPPLPESATYGSSKGKPCSSDCVTRLFSFEKELLGTSSRKPKLTLKNRSPLSNIREERACNHNNVNSATGANKCTNSCLDKPETPKTTSLDSVVLSPGCKNATMQPTNGDKGNHELQATFTLEKSCYHPLRLEVGGKAEARNTAVSLQPAPTEKEDLSRSRRVSNFSATEKGEKAELCESLNVCTISSSHLKSDNGLHKFKELPSDPSERKGLNSTISQFCQRTDPNRLSEDTMRCLLTIYLTMTRPCPMSDSDSLSNLSLSTFSSFSSQTSGSKSSDNTKFNIGISDQANTPDPYGVCETLHHDIGPYRQFHDVTAASFDYGHIPDCTTNLKRLREMVGKLAKLDLHGMSRHQKLAFWINIYNTCMMHAFLEYGMPCSSRQVITLTRKAVLTVGGRLLNPQSIEHMLRLPTRSNKPFTASKQITCMQSTLGLEWPEPQVVFALCCGARSSPAVRVYTAVDVDDELELAKKEYLQAAIGFTSKHKVLIPQLLEWSLGMFAKDAESLLDWLGQQLPKSLQLNVKECLEKANGAVSRVLEVMPYDYNFRYLLP</sequence>
<reference evidence="2" key="1">
    <citation type="journal article" date="2024" name="Proc. Natl. Acad. Sci. U.S.A.">
        <title>Extraordinary preservation of gene collinearity over three hundred million years revealed in homosporous lycophytes.</title>
        <authorList>
            <person name="Li C."/>
            <person name="Wickell D."/>
            <person name="Kuo L.Y."/>
            <person name="Chen X."/>
            <person name="Nie B."/>
            <person name="Liao X."/>
            <person name="Peng D."/>
            <person name="Ji J."/>
            <person name="Jenkins J."/>
            <person name="Williams M."/>
            <person name="Shu S."/>
            <person name="Plott C."/>
            <person name="Barry K."/>
            <person name="Rajasekar S."/>
            <person name="Grimwood J."/>
            <person name="Han X."/>
            <person name="Sun S."/>
            <person name="Hou Z."/>
            <person name="He W."/>
            <person name="Dai G."/>
            <person name="Sun C."/>
            <person name="Schmutz J."/>
            <person name="Leebens-Mack J.H."/>
            <person name="Li F.W."/>
            <person name="Wang L."/>
        </authorList>
    </citation>
    <scope>NUCLEOTIDE SEQUENCE [LARGE SCALE GENOMIC DNA]</scope>
    <source>
        <strain evidence="2">cv. PW_Plant_1</strain>
    </source>
</reference>
<dbReference type="Proteomes" id="UP001162992">
    <property type="component" value="Chromosome 21"/>
</dbReference>
<dbReference type="EMBL" id="CM055112">
    <property type="protein sequence ID" value="KAJ7518578.1"/>
    <property type="molecule type" value="Genomic_DNA"/>
</dbReference>